<dbReference type="Pfam" id="PF11984">
    <property type="entry name" value="DUF3485"/>
    <property type="match status" value="1"/>
</dbReference>
<dbReference type="KEGG" id="smag:AN936_04500"/>
<dbReference type="Proteomes" id="UP000058074">
    <property type="component" value="Chromosome"/>
</dbReference>
<dbReference type="EMBL" id="CP012700">
    <property type="protein sequence ID" value="ALH79652.1"/>
    <property type="molecule type" value="Genomic_DNA"/>
</dbReference>
<organism evidence="10 11">
    <name type="scientific">Sphingopyxis macrogoltabida</name>
    <name type="common">Sphingomonas macrogoltabidus</name>
    <dbReference type="NCBI Taxonomy" id="33050"/>
    <lineage>
        <taxon>Bacteria</taxon>
        <taxon>Pseudomonadati</taxon>
        <taxon>Pseudomonadota</taxon>
        <taxon>Alphaproteobacteria</taxon>
        <taxon>Sphingomonadales</taxon>
        <taxon>Sphingomonadaceae</taxon>
        <taxon>Sphingopyxis</taxon>
    </lineage>
</organism>
<dbReference type="RefSeq" id="WP_054587084.1">
    <property type="nucleotide sequence ID" value="NZ_CP012700.1"/>
</dbReference>
<evidence type="ECO:0000256" key="3">
    <source>
        <dbReference type="ARBA" id="ARBA00022670"/>
    </source>
</evidence>
<keyword evidence="2" id="KW-1003">Cell membrane</keyword>
<dbReference type="InterPro" id="IPR014263">
    <property type="entry name" value="Methanolan_biosynth_EpsI"/>
</dbReference>
<dbReference type="NCBIfam" id="TIGR04178">
    <property type="entry name" value="exo_archaeo"/>
    <property type="match status" value="1"/>
</dbReference>
<feature type="transmembrane region" description="Helical" evidence="8">
    <location>
        <begin position="194"/>
        <end position="212"/>
    </location>
</feature>
<dbReference type="Pfam" id="PF09721">
    <property type="entry name" value="Exosortase_EpsH"/>
    <property type="match status" value="1"/>
</dbReference>
<dbReference type="NCBIfam" id="TIGR02914">
    <property type="entry name" value="EpsI_fam"/>
    <property type="match status" value="1"/>
</dbReference>
<evidence type="ECO:0000256" key="8">
    <source>
        <dbReference type="SAM" id="Phobius"/>
    </source>
</evidence>
<dbReference type="PATRIC" id="fig|33050.5.peg.932"/>
<proteinExistence type="predicted"/>
<dbReference type="InterPro" id="IPR019127">
    <property type="entry name" value="Exosortase"/>
</dbReference>
<dbReference type="InterPro" id="IPR013426">
    <property type="entry name" value="EpsH-like"/>
</dbReference>
<dbReference type="GO" id="GO:0005886">
    <property type="term" value="C:plasma membrane"/>
    <property type="evidence" value="ECO:0007669"/>
    <property type="project" value="UniProtKB-SubCell"/>
</dbReference>
<gene>
    <name evidence="10" type="ORF">AN936_04500</name>
</gene>
<feature type="domain" description="Methanolan biosynthesis EpsI" evidence="9">
    <location>
        <begin position="316"/>
        <end position="490"/>
    </location>
</feature>
<dbReference type="InterPro" id="IPR017540">
    <property type="entry name" value="Exosortase-1"/>
</dbReference>
<feature type="transmembrane region" description="Helical" evidence="8">
    <location>
        <begin position="130"/>
        <end position="145"/>
    </location>
</feature>
<dbReference type="NCBIfam" id="TIGR03109">
    <property type="entry name" value="exosort_XrtA"/>
    <property type="match status" value="1"/>
</dbReference>
<dbReference type="GO" id="GO:0006508">
    <property type="term" value="P:proteolysis"/>
    <property type="evidence" value="ECO:0007669"/>
    <property type="project" value="UniProtKB-KW"/>
</dbReference>
<evidence type="ECO:0000256" key="5">
    <source>
        <dbReference type="ARBA" id="ARBA00022801"/>
    </source>
</evidence>
<evidence type="ECO:0000256" key="2">
    <source>
        <dbReference type="ARBA" id="ARBA00022475"/>
    </source>
</evidence>
<evidence type="ECO:0000256" key="1">
    <source>
        <dbReference type="ARBA" id="ARBA00004651"/>
    </source>
</evidence>
<feature type="transmembrane region" description="Helical" evidence="8">
    <location>
        <begin position="259"/>
        <end position="280"/>
    </location>
</feature>
<feature type="transmembrane region" description="Helical" evidence="8">
    <location>
        <begin position="45"/>
        <end position="67"/>
    </location>
</feature>
<accession>A0A0N9USQ0</accession>
<evidence type="ECO:0000256" key="6">
    <source>
        <dbReference type="ARBA" id="ARBA00022989"/>
    </source>
</evidence>
<comment type="subcellular location">
    <subcellularLocation>
        <location evidence="1">Cell membrane</location>
        <topology evidence="1">Multi-pass membrane protein</topology>
    </subcellularLocation>
</comment>
<evidence type="ECO:0000256" key="4">
    <source>
        <dbReference type="ARBA" id="ARBA00022692"/>
    </source>
</evidence>
<name>A0A0N9USQ0_SPHMC</name>
<feature type="transmembrane region" description="Helical" evidence="8">
    <location>
        <begin position="306"/>
        <end position="327"/>
    </location>
</feature>
<evidence type="ECO:0000256" key="7">
    <source>
        <dbReference type="ARBA" id="ARBA00023136"/>
    </source>
</evidence>
<reference evidence="10 11" key="1">
    <citation type="journal article" date="2015" name="Genome Announc.">
        <title>Complete Genome Sequence of Polypropylene Glycol- and Polyethylene Glycol-Degrading Sphingopyxis macrogoltabida Strain EY-1.</title>
        <authorList>
            <person name="Ohtsubo Y."/>
            <person name="Nagata Y."/>
            <person name="Numata M."/>
            <person name="Tsuchikane K."/>
            <person name="Hosoyama A."/>
            <person name="Yamazoe A."/>
            <person name="Tsuda M."/>
            <person name="Fujita N."/>
            <person name="Kawai F."/>
        </authorList>
    </citation>
    <scope>NUCLEOTIDE SEQUENCE [LARGE SCALE GENOMIC DNA]</scope>
    <source>
        <strain evidence="10 11">EY-1</strain>
    </source>
</reference>
<evidence type="ECO:0000259" key="9">
    <source>
        <dbReference type="Pfam" id="PF11984"/>
    </source>
</evidence>
<keyword evidence="7 8" id="KW-0472">Membrane</keyword>
<dbReference type="NCBIfam" id="TIGR02602">
    <property type="entry name" value="8TM_EpsH"/>
    <property type="match status" value="1"/>
</dbReference>
<feature type="transmembrane region" description="Helical" evidence="8">
    <location>
        <begin position="79"/>
        <end position="98"/>
    </location>
</feature>
<dbReference type="AlphaFoldDB" id="A0A0N9USQ0"/>
<sequence>MTPSLHALDRPQGWSRWQQHIAALVALSAAILILFYRDAADMAGIWWHSSTFTHCLLMVPMIGWLVAQRVPQLRTLTPAFWWPALIWIAGAGLVWLVGEAAGVGLFRQVGLVLMLQGVVAATLGEKLVRGLLFPLGYALLLVPFGEELVPMLQTFTAHISVVLLHLSGIAAEMQGVFVTTKAGFFEVAEECSGVNFLIAMLAYSVFAAHLCFRSWTRRIVFVALALATTIIANALRAYGTMVAAEIWGIEAAGGIDHVFYGWIFFGLVILLVMFVAWRWFDRPANDAAIDTRGLDGVPRFAGPTKAVLPAALALPLFFLGWAVLVGGRSAPLPGTMMVETPAGWAGTLATGTPWAPRYDGADERLMRHFTDAKGRRVTVAIGGYERQAEGREVVAFGQGAVDLDSKWAWSAPLPAVDGAKTERLLHPGPVLRDAATWYVVGGEATGSPRRAKLAGLQARLFGGDPRALSLIVSSEAGQGGRDAIADFVSASGGAQAMADRALETR</sequence>
<feature type="transmembrane region" description="Helical" evidence="8">
    <location>
        <begin position="104"/>
        <end position="123"/>
    </location>
</feature>
<dbReference type="GO" id="GO:0008233">
    <property type="term" value="F:peptidase activity"/>
    <property type="evidence" value="ECO:0007669"/>
    <property type="project" value="UniProtKB-KW"/>
</dbReference>
<evidence type="ECO:0000313" key="11">
    <source>
        <dbReference type="Proteomes" id="UP000058074"/>
    </source>
</evidence>
<feature type="transmembrane region" description="Helical" evidence="8">
    <location>
        <begin position="21"/>
        <end position="39"/>
    </location>
</feature>
<keyword evidence="5" id="KW-0378">Hydrolase</keyword>
<feature type="transmembrane region" description="Helical" evidence="8">
    <location>
        <begin position="219"/>
        <end position="239"/>
    </location>
</feature>
<protein>
    <submittedName>
        <fullName evidence="10">ABC transporter</fullName>
    </submittedName>
</protein>
<keyword evidence="4 8" id="KW-0812">Transmembrane</keyword>
<dbReference type="InterPro" id="IPR026392">
    <property type="entry name" value="Exo/Archaeosortase_dom"/>
</dbReference>
<evidence type="ECO:0000313" key="10">
    <source>
        <dbReference type="EMBL" id="ALH79652.1"/>
    </source>
</evidence>
<keyword evidence="6 8" id="KW-1133">Transmembrane helix</keyword>
<dbReference type="OrthoDB" id="9797363at2"/>
<keyword evidence="3" id="KW-0645">Protease</keyword>